<accession>A0A0D6Z6P9</accession>
<evidence type="ECO:0000259" key="1">
    <source>
        <dbReference type="PROSITE" id="PS51186"/>
    </source>
</evidence>
<dbReference type="PROSITE" id="PS51186">
    <property type="entry name" value="GNAT"/>
    <property type="match status" value="1"/>
</dbReference>
<evidence type="ECO:0000313" key="3">
    <source>
        <dbReference type="Proteomes" id="UP000032512"/>
    </source>
</evidence>
<evidence type="ECO:0000313" key="2">
    <source>
        <dbReference type="EMBL" id="KIY21444.1"/>
    </source>
</evidence>
<dbReference type="Pfam" id="PF00583">
    <property type="entry name" value="Acetyltransf_1"/>
    <property type="match status" value="1"/>
</dbReference>
<dbReference type="AlphaFoldDB" id="A0A0D6Z6P9"/>
<dbReference type="EMBL" id="JXIQ01000106">
    <property type="protein sequence ID" value="KIY21444.1"/>
    <property type="molecule type" value="Genomic_DNA"/>
</dbReference>
<dbReference type="InterPro" id="IPR000182">
    <property type="entry name" value="GNAT_dom"/>
</dbReference>
<dbReference type="Gene3D" id="3.40.630.30">
    <property type="match status" value="1"/>
</dbReference>
<comment type="caution">
    <text evidence="2">The sequence shown here is derived from an EMBL/GenBank/DDBJ whole genome shotgun (WGS) entry which is preliminary data.</text>
</comment>
<organism evidence="2 3">
    <name type="scientific">Mesobacillus subterraneus</name>
    <dbReference type="NCBI Taxonomy" id="285983"/>
    <lineage>
        <taxon>Bacteria</taxon>
        <taxon>Bacillati</taxon>
        <taxon>Bacillota</taxon>
        <taxon>Bacilli</taxon>
        <taxon>Bacillales</taxon>
        <taxon>Bacillaceae</taxon>
        <taxon>Mesobacillus</taxon>
    </lineage>
</organism>
<reference evidence="2 3" key="1">
    <citation type="submission" date="2015-01" db="EMBL/GenBank/DDBJ databases">
        <title>Draft genome sequences of the supercritical CO2 tolerant bacteria Bacillus subterraneus MITOT1 and Bacillus cereus MIT0214.</title>
        <authorList>
            <person name="Peet K.C."/>
            <person name="Thompson J.R."/>
        </authorList>
    </citation>
    <scope>NUCLEOTIDE SEQUENCE [LARGE SCALE GENOMIC DNA]</scope>
    <source>
        <strain evidence="2 3">MITOT1</strain>
    </source>
</reference>
<sequence length="146" mass="16313">MAIRRATQEEANHLIQLSGKVMKESSMGYAENSVQNAYNLFMPVIQNGGYFLIDIEQGRLRGWILLVTNFNTVKGQVMGNLVSVFVFPKYRKSGIARKLAIAAINEFRALGITTIQLNVFNGNPSRILCENLGFEPVSTMMELNIP</sequence>
<dbReference type="PATRIC" id="fig|285983.3.peg.1583"/>
<dbReference type="Proteomes" id="UP000032512">
    <property type="component" value="Unassembled WGS sequence"/>
</dbReference>
<dbReference type="OrthoDB" id="156739at2"/>
<gene>
    <name evidence="2" type="ORF">UB32_13690</name>
</gene>
<name>A0A0D6Z6P9_9BACI</name>
<dbReference type="SUPFAM" id="SSF55729">
    <property type="entry name" value="Acyl-CoA N-acyltransferases (Nat)"/>
    <property type="match status" value="1"/>
</dbReference>
<dbReference type="RefSeq" id="WP_044394526.1">
    <property type="nucleotide sequence ID" value="NZ_JXIQ01000106.1"/>
</dbReference>
<keyword evidence="3" id="KW-1185">Reference proteome</keyword>
<dbReference type="CDD" id="cd04301">
    <property type="entry name" value="NAT_SF"/>
    <property type="match status" value="1"/>
</dbReference>
<feature type="domain" description="N-acetyltransferase" evidence="1">
    <location>
        <begin position="1"/>
        <end position="146"/>
    </location>
</feature>
<proteinExistence type="predicted"/>
<dbReference type="InterPro" id="IPR016181">
    <property type="entry name" value="Acyl_CoA_acyltransferase"/>
</dbReference>
<dbReference type="GO" id="GO:0016747">
    <property type="term" value="F:acyltransferase activity, transferring groups other than amino-acyl groups"/>
    <property type="evidence" value="ECO:0007669"/>
    <property type="project" value="InterPro"/>
</dbReference>
<protein>
    <recommendedName>
        <fullName evidence="1">N-acetyltransferase domain-containing protein</fullName>
    </recommendedName>
</protein>